<name>A0A6J4MUU1_9BACT</name>
<dbReference type="SMART" id="SM00530">
    <property type="entry name" value="HTH_XRE"/>
    <property type="match status" value="1"/>
</dbReference>
<organism evidence="2">
    <name type="scientific">uncultured Gemmatimonadota bacterium</name>
    <dbReference type="NCBI Taxonomy" id="203437"/>
    <lineage>
        <taxon>Bacteria</taxon>
        <taxon>Pseudomonadati</taxon>
        <taxon>Gemmatimonadota</taxon>
        <taxon>environmental samples</taxon>
    </lineage>
</organism>
<dbReference type="EMBL" id="CADCTV010000845">
    <property type="protein sequence ID" value="CAA9365124.1"/>
    <property type="molecule type" value="Genomic_DNA"/>
</dbReference>
<sequence>MTHHENEVHDSSGNVFEDMGMADAAERLAKAELARVIRASVRDRGWTQARAAQELGIQQPDVSDLMRGRLGRFSRARLERFLNALDMEIRIQVGPRPAGKDHAGITVEVVDSF</sequence>
<evidence type="ECO:0000259" key="1">
    <source>
        <dbReference type="SMART" id="SM00530"/>
    </source>
</evidence>
<accession>A0A6J4MUU1</accession>
<dbReference type="GO" id="GO:0003677">
    <property type="term" value="F:DNA binding"/>
    <property type="evidence" value="ECO:0007669"/>
    <property type="project" value="InterPro"/>
</dbReference>
<dbReference type="Pfam" id="PF13744">
    <property type="entry name" value="HTH_37"/>
    <property type="match status" value="1"/>
</dbReference>
<dbReference type="InterPro" id="IPR010982">
    <property type="entry name" value="Lambda_DNA-bd_dom_sf"/>
</dbReference>
<dbReference type="InterPro" id="IPR039554">
    <property type="entry name" value="HigA2-like_HTH"/>
</dbReference>
<feature type="domain" description="HTH cro/C1-type" evidence="1">
    <location>
        <begin position="36"/>
        <end position="92"/>
    </location>
</feature>
<protein>
    <recommendedName>
        <fullName evidence="1">HTH cro/C1-type domain-containing protein</fullName>
    </recommendedName>
</protein>
<reference evidence="2" key="1">
    <citation type="submission" date="2020-02" db="EMBL/GenBank/DDBJ databases">
        <authorList>
            <person name="Meier V. D."/>
        </authorList>
    </citation>
    <scope>NUCLEOTIDE SEQUENCE</scope>
    <source>
        <strain evidence="2">AVDCRST_MAG89</strain>
    </source>
</reference>
<dbReference type="Gene3D" id="1.10.260.40">
    <property type="entry name" value="lambda repressor-like DNA-binding domains"/>
    <property type="match status" value="1"/>
</dbReference>
<evidence type="ECO:0000313" key="2">
    <source>
        <dbReference type="EMBL" id="CAA9365124.1"/>
    </source>
</evidence>
<dbReference type="AlphaFoldDB" id="A0A6J4MUU1"/>
<dbReference type="InterPro" id="IPR001387">
    <property type="entry name" value="Cro/C1-type_HTH"/>
</dbReference>
<dbReference type="SUPFAM" id="SSF47413">
    <property type="entry name" value="lambda repressor-like DNA-binding domains"/>
    <property type="match status" value="1"/>
</dbReference>
<gene>
    <name evidence="2" type="ORF">AVDCRST_MAG89-4029</name>
</gene>
<dbReference type="CDD" id="cd00093">
    <property type="entry name" value="HTH_XRE"/>
    <property type="match status" value="1"/>
</dbReference>
<proteinExistence type="predicted"/>